<dbReference type="AlphaFoldDB" id="A0A1H0R3S6"/>
<dbReference type="InterPro" id="IPR012340">
    <property type="entry name" value="NA-bd_OB-fold"/>
</dbReference>
<dbReference type="PANTHER" id="PTHR34075">
    <property type="entry name" value="BLR3430 PROTEIN"/>
    <property type="match status" value="1"/>
</dbReference>
<dbReference type="InterPro" id="IPR029069">
    <property type="entry name" value="HotDog_dom_sf"/>
</dbReference>
<evidence type="ECO:0000259" key="2">
    <source>
        <dbReference type="Pfam" id="PF12172"/>
    </source>
</evidence>
<evidence type="ECO:0000259" key="1">
    <source>
        <dbReference type="Pfam" id="PF01796"/>
    </source>
</evidence>
<protein>
    <recommendedName>
        <fullName evidence="6">DNA-binding protein</fullName>
    </recommendedName>
</protein>
<dbReference type="Proteomes" id="UP000242957">
    <property type="component" value="Unassembled WGS sequence"/>
</dbReference>
<organism evidence="4 5">
    <name type="scientific">Pseudomonas jinjuensis</name>
    <dbReference type="NCBI Taxonomy" id="198616"/>
    <lineage>
        <taxon>Bacteria</taxon>
        <taxon>Pseudomonadati</taxon>
        <taxon>Pseudomonadota</taxon>
        <taxon>Gammaproteobacteria</taxon>
        <taxon>Pseudomonadales</taxon>
        <taxon>Pseudomonadaceae</taxon>
        <taxon>Pseudomonas</taxon>
    </lineage>
</organism>
<sequence length="323" mass="36411">MADQELIEKVRAMVGREYGRVYAWDAVNAPMIRHWCEIMGVDNPLYTDRAFARDAGYDDVIAPPAMLQVWGMSGLDLDNYAPGSTSENSFEVLQLIEPYGYPAVVAVNSELYFDRDIQLGERLYFTSRLDSVSDEKTTPLGTGFFVTQLMTYYSEKGQGEADEKVGSQLFRVFKFRPAARPAAEEKPAKPVARRPLPGVSDDTRYFWEGCEAGKLLIQRCTACQTLRHPPAPVCIECHSFDWDTVEASGKGKLYSFVVMHYPEVPPFDYPNPVGLVELDEGVRVIAGLVGVDRAELRIGQRLQVEFQRFDDQQTLPQFRPVAE</sequence>
<dbReference type="InterPro" id="IPR022002">
    <property type="entry name" value="ChsH2_Znr"/>
</dbReference>
<name>A0A1H0R3S6_9PSED</name>
<dbReference type="Gene3D" id="6.10.30.10">
    <property type="match status" value="1"/>
</dbReference>
<dbReference type="STRING" id="198616.SAMN05216193_12622"/>
<dbReference type="InterPro" id="IPR002878">
    <property type="entry name" value="ChsH2_C"/>
</dbReference>
<dbReference type="InterPro" id="IPR039569">
    <property type="entry name" value="FAS1-like_DH_region"/>
</dbReference>
<dbReference type="Gene3D" id="3.10.129.10">
    <property type="entry name" value="Hotdog Thioesterase"/>
    <property type="match status" value="1"/>
</dbReference>
<gene>
    <name evidence="4" type="ORF">SAMN05216193_12622</name>
</gene>
<evidence type="ECO:0000313" key="5">
    <source>
        <dbReference type="Proteomes" id="UP000242957"/>
    </source>
</evidence>
<evidence type="ECO:0000259" key="3">
    <source>
        <dbReference type="Pfam" id="PF13452"/>
    </source>
</evidence>
<evidence type="ECO:0008006" key="6">
    <source>
        <dbReference type="Google" id="ProtNLM"/>
    </source>
</evidence>
<feature type="domain" description="FAS1-like dehydratase" evidence="3">
    <location>
        <begin position="12"/>
        <end position="158"/>
    </location>
</feature>
<keyword evidence="5" id="KW-1185">Reference proteome</keyword>
<dbReference type="RefSeq" id="WP_174688587.1">
    <property type="nucleotide sequence ID" value="NZ_FNIJ01000026.1"/>
</dbReference>
<proteinExistence type="predicted"/>
<reference evidence="5" key="1">
    <citation type="submission" date="2016-10" db="EMBL/GenBank/DDBJ databases">
        <authorList>
            <person name="Varghese N."/>
            <person name="Submissions S."/>
        </authorList>
    </citation>
    <scope>NUCLEOTIDE SEQUENCE [LARGE SCALE GENOMIC DNA]</scope>
    <source>
        <strain evidence="5">JCM 21621</strain>
    </source>
</reference>
<dbReference type="InterPro" id="IPR052513">
    <property type="entry name" value="Thioester_dehydratase-like"/>
</dbReference>
<evidence type="ECO:0000313" key="4">
    <source>
        <dbReference type="EMBL" id="SDP23789.1"/>
    </source>
</evidence>
<dbReference type="PANTHER" id="PTHR34075:SF5">
    <property type="entry name" value="BLR3430 PROTEIN"/>
    <property type="match status" value="1"/>
</dbReference>
<feature type="domain" description="ChsH2 rubredoxin-like zinc ribbon" evidence="2">
    <location>
        <begin position="207"/>
        <end position="242"/>
    </location>
</feature>
<dbReference type="Pfam" id="PF01796">
    <property type="entry name" value="OB_ChsH2_C"/>
    <property type="match status" value="1"/>
</dbReference>
<dbReference type="Pfam" id="PF13452">
    <property type="entry name" value="FAS1_DH_region"/>
    <property type="match status" value="1"/>
</dbReference>
<dbReference type="EMBL" id="FNIJ01000026">
    <property type="protein sequence ID" value="SDP23789.1"/>
    <property type="molecule type" value="Genomic_DNA"/>
</dbReference>
<dbReference type="SUPFAM" id="SSF50249">
    <property type="entry name" value="Nucleic acid-binding proteins"/>
    <property type="match status" value="1"/>
</dbReference>
<dbReference type="SUPFAM" id="SSF54637">
    <property type="entry name" value="Thioesterase/thiol ester dehydrase-isomerase"/>
    <property type="match status" value="1"/>
</dbReference>
<dbReference type="Pfam" id="PF12172">
    <property type="entry name" value="zf-ChsH2"/>
    <property type="match status" value="1"/>
</dbReference>
<accession>A0A1H0R3S6</accession>
<feature type="domain" description="ChsH2 C-terminal OB-fold" evidence="1">
    <location>
        <begin position="245"/>
        <end position="307"/>
    </location>
</feature>